<evidence type="ECO:0000313" key="2">
    <source>
        <dbReference type="Proteomes" id="UP001162483"/>
    </source>
</evidence>
<sequence>MGTDRWQFWGHTHHQGTLIISALMISRRAMWITGISVFTCDQTQLIT</sequence>
<keyword evidence="2" id="KW-1185">Reference proteome</keyword>
<dbReference type="EMBL" id="CATNWA010014192">
    <property type="protein sequence ID" value="CAI9568785.1"/>
    <property type="molecule type" value="Genomic_DNA"/>
</dbReference>
<proteinExistence type="predicted"/>
<name>A0ABN9DA84_9NEOB</name>
<comment type="caution">
    <text evidence="1">The sequence shown here is derived from an EMBL/GenBank/DDBJ whole genome shotgun (WGS) entry which is preliminary data.</text>
</comment>
<dbReference type="Proteomes" id="UP001162483">
    <property type="component" value="Unassembled WGS sequence"/>
</dbReference>
<gene>
    <name evidence="1" type="ORF">SPARVUS_LOCUS6808815</name>
</gene>
<organism evidence="1 2">
    <name type="scientific">Staurois parvus</name>
    <dbReference type="NCBI Taxonomy" id="386267"/>
    <lineage>
        <taxon>Eukaryota</taxon>
        <taxon>Metazoa</taxon>
        <taxon>Chordata</taxon>
        <taxon>Craniata</taxon>
        <taxon>Vertebrata</taxon>
        <taxon>Euteleostomi</taxon>
        <taxon>Amphibia</taxon>
        <taxon>Batrachia</taxon>
        <taxon>Anura</taxon>
        <taxon>Neobatrachia</taxon>
        <taxon>Ranoidea</taxon>
        <taxon>Ranidae</taxon>
        <taxon>Staurois</taxon>
    </lineage>
</organism>
<evidence type="ECO:0000313" key="1">
    <source>
        <dbReference type="EMBL" id="CAI9568785.1"/>
    </source>
</evidence>
<accession>A0ABN9DA84</accession>
<reference evidence="1" key="1">
    <citation type="submission" date="2023-05" db="EMBL/GenBank/DDBJ databases">
        <authorList>
            <person name="Stuckert A."/>
        </authorList>
    </citation>
    <scope>NUCLEOTIDE SEQUENCE</scope>
</reference>
<protein>
    <submittedName>
        <fullName evidence="1">Uncharacterized protein</fullName>
    </submittedName>
</protein>